<protein>
    <submittedName>
        <fullName evidence="1">Uncharacterized protein</fullName>
    </submittedName>
</protein>
<keyword evidence="2" id="KW-1185">Reference proteome</keyword>
<accession>A0ABV0RBB1</accession>
<evidence type="ECO:0000313" key="2">
    <source>
        <dbReference type="Proteomes" id="UP001434883"/>
    </source>
</evidence>
<evidence type="ECO:0000313" key="1">
    <source>
        <dbReference type="EMBL" id="MEQ2205405.1"/>
    </source>
</evidence>
<dbReference type="EMBL" id="JAHRIN010042080">
    <property type="protein sequence ID" value="MEQ2205405.1"/>
    <property type="molecule type" value="Genomic_DNA"/>
</dbReference>
<sequence length="162" mass="17973">MENTPSHSLPSSSSTTLCLLWITSGSHPFSGSGIILTTFNLQQELLLIVYMPSFSLSCLRHLSVVWLIHKNRTGPYCNKQSGLQRGSSGSDLPSIQGLYRSMVRKRAANIFADPKHTAHNLFYLQVGARELYLEKPATTETVSTLRLLNTFQPEYSATLLGN</sequence>
<dbReference type="Proteomes" id="UP001434883">
    <property type="component" value="Unassembled WGS sequence"/>
</dbReference>
<proteinExistence type="predicted"/>
<reference evidence="1 2" key="1">
    <citation type="submission" date="2021-06" db="EMBL/GenBank/DDBJ databases">
        <authorList>
            <person name="Palmer J.M."/>
        </authorList>
    </citation>
    <scope>NUCLEOTIDE SEQUENCE [LARGE SCALE GENOMIC DNA]</scope>
    <source>
        <strain evidence="1 2">XC_2019</strain>
        <tissue evidence="1">Muscle</tissue>
    </source>
</reference>
<gene>
    <name evidence="1" type="ORF">XENOCAPTIV_027275</name>
</gene>
<organism evidence="1 2">
    <name type="scientific">Xenoophorus captivus</name>
    <dbReference type="NCBI Taxonomy" id="1517983"/>
    <lineage>
        <taxon>Eukaryota</taxon>
        <taxon>Metazoa</taxon>
        <taxon>Chordata</taxon>
        <taxon>Craniata</taxon>
        <taxon>Vertebrata</taxon>
        <taxon>Euteleostomi</taxon>
        <taxon>Actinopterygii</taxon>
        <taxon>Neopterygii</taxon>
        <taxon>Teleostei</taxon>
        <taxon>Neoteleostei</taxon>
        <taxon>Acanthomorphata</taxon>
        <taxon>Ovalentaria</taxon>
        <taxon>Atherinomorphae</taxon>
        <taxon>Cyprinodontiformes</taxon>
        <taxon>Goodeidae</taxon>
        <taxon>Xenoophorus</taxon>
    </lineage>
</organism>
<comment type="caution">
    <text evidence="1">The sequence shown here is derived from an EMBL/GenBank/DDBJ whole genome shotgun (WGS) entry which is preliminary data.</text>
</comment>
<name>A0ABV0RBB1_9TELE</name>